<evidence type="ECO:0000256" key="1">
    <source>
        <dbReference type="ARBA" id="ARBA00004127"/>
    </source>
</evidence>
<name>A0A520MNU7_9GAMM</name>
<feature type="transmembrane region" description="Helical" evidence="10">
    <location>
        <begin position="383"/>
        <end position="404"/>
    </location>
</feature>
<evidence type="ECO:0000256" key="5">
    <source>
        <dbReference type="ARBA" id="ARBA00022989"/>
    </source>
</evidence>
<dbReference type="GO" id="GO:0042773">
    <property type="term" value="P:ATP synthesis coupled electron transport"/>
    <property type="evidence" value="ECO:0007669"/>
    <property type="project" value="InterPro"/>
</dbReference>
<feature type="domain" description="NADH:quinone oxidoreductase/Mrp antiporter transmembrane" evidence="11">
    <location>
        <begin position="137"/>
        <end position="426"/>
    </location>
</feature>
<comment type="similarity">
    <text evidence="2">Belongs to the complex I subunit 4 family.</text>
</comment>
<evidence type="ECO:0000259" key="11">
    <source>
        <dbReference type="Pfam" id="PF00361"/>
    </source>
</evidence>
<dbReference type="InterPro" id="IPR010227">
    <property type="entry name" value="NADH_Q_OxRdtase_chainM/4"/>
</dbReference>
<sequence length="511" mass="56067">MIMINLIGILLIGGLLAMISERFDDKMPRKVAMAVVLTDLLYLLMCLSGMPEITQLQAPLANDPSTWLMHFKSDWIPAFGISIELALDGISLLMVLLTLVLGAIAISASWTDIVVRKGFFEANLLWSLAGVLGVFMALDLLLFFLFWEVMLIPMYFMIAIWGHENRGYAAMKFFIFTQASGLLMLISVLALVAINHSNTGVWSFSYFDLLNTQMAEQTAHWIMLGFFVAFVVKLPGFPFHTWLPDAHTQAPTAGSVILAGILLKTGAYGLIRFAVPLFPEAALNFSYPAMLLGAAGVVYGAVLAFGQTDFKRLIAYSSVSHMGFVLLGIYAWNELALQGAVMQMVAHGFSTAALFMIAGSLQERLHTRDMRQMSGLWQQMPRMGAVAMFFVVASLGLPGLGNFVAEFLVLLGLFKVNAWITVIAATGLITGAAYSLLLMQRSFQGEVNKKWADHGLIDFGSREMLTMAVMMIALIVLGIYPQPVLDTAHPVLQSLLELTTEPVNTVAEVVR</sequence>
<feature type="transmembrane region" description="Helical" evidence="10">
    <location>
        <begin position="173"/>
        <end position="194"/>
    </location>
</feature>
<dbReference type="NCBIfam" id="TIGR01972">
    <property type="entry name" value="NDH_I_M"/>
    <property type="match status" value="1"/>
</dbReference>
<feature type="transmembrane region" description="Helical" evidence="10">
    <location>
        <begin position="416"/>
        <end position="438"/>
    </location>
</feature>
<dbReference type="InterPro" id="IPR003918">
    <property type="entry name" value="NADH_UbQ_OxRdtase"/>
</dbReference>
<dbReference type="Proteomes" id="UP000315889">
    <property type="component" value="Unassembled WGS sequence"/>
</dbReference>
<feature type="transmembrane region" description="Helical" evidence="10">
    <location>
        <begin position="287"/>
        <end position="306"/>
    </location>
</feature>
<evidence type="ECO:0000256" key="10">
    <source>
        <dbReference type="SAM" id="Phobius"/>
    </source>
</evidence>
<dbReference type="EMBL" id="SHBP01000001">
    <property type="protein sequence ID" value="RZO22889.1"/>
    <property type="molecule type" value="Genomic_DNA"/>
</dbReference>
<dbReference type="PANTHER" id="PTHR43507:SF1">
    <property type="entry name" value="NADH-UBIQUINONE OXIDOREDUCTASE CHAIN 4"/>
    <property type="match status" value="1"/>
</dbReference>
<evidence type="ECO:0000256" key="2">
    <source>
        <dbReference type="ARBA" id="ARBA00009025"/>
    </source>
</evidence>
<feature type="transmembrane region" description="Helical" evidence="10">
    <location>
        <begin position="313"/>
        <end position="332"/>
    </location>
</feature>
<evidence type="ECO:0000256" key="3">
    <source>
        <dbReference type="ARBA" id="ARBA00019906"/>
    </source>
</evidence>
<evidence type="ECO:0000256" key="8">
    <source>
        <dbReference type="ARBA" id="ARBA00032798"/>
    </source>
</evidence>
<dbReference type="GO" id="GO:0048039">
    <property type="term" value="F:ubiquinone binding"/>
    <property type="evidence" value="ECO:0007669"/>
    <property type="project" value="TreeGrafter"/>
</dbReference>
<dbReference type="Pfam" id="PF00361">
    <property type="entry name" value="Proton_antipo_M"/>
    <property type="match status" value="1"/>
</dbReference>
<dbReference type="PANTHER" id="PTHR43507">
    <property type="entry name" value="NADH-UBIQUINONE OXIDOREDUCTASE CHAIN 4"/>
    <property type="match status" value="1"/>
</dbReference>
<evidence type="ECO:0000313" key="13">
    <source>
        <dbReference type="Proteomes" id="UP000315889"/>
    </source>
</evidence>
<dbReference type="GO" id="GO:0008137">
    <property type="term" value="F:NADH dehydrogenase (ubiquinone) activity"/>
    <property type="evidence" value="ECO:0007669"/>
    <property type="project" value="InterPro"/>
</dbReference>
<dbReference type="AlphaFoldDB" id="A0A520MNU7"/>
<reference evidence="12 13" key="1">
    <citation type="submission" date="2019-02" db="EMBL/GenBank/DDBJ databases">
        <title>Prokaryotic population dynamics and viral predation in marine succession experiment using metagenomics: the confinement effect.</title>
        <authorList>
            <person name="Haro-Moreno J.M."/>
            <person name="Rodriguez-Valera F."/>
            <person name="Lopez-Perez M."/>
        </authorList>
    </citation>
    <scope>NUCLEOTIDE SEQUENCE [LARGE SCALE GENOMIC DNA]</scope>
    <source>
        <strain evidence="12">MED-G170</strain>
    </source>
</reference>
<dbReference type="NCBIfam" id="NF004498">
    <property type="entry name" value="PRK05846.1-1"/>
    <property type="match status" value="1"/>
</dbReference>
<evidence type="ECO:0000256" key="6">
    <source>
        <dbReference type="ARBA" id="ARBA00023136"/>
    </source>
</evidence>
<evidence type="ECO:0000256" key="7">
    <source>
        <dbReference type="ARBA" id="ARBA00031584"/>
    </source>
</evidence>
<evidence type="ECO:0000256" key="4">
    <source>
        <dbReference type="ARBA" id="ARBA00022692"/>
    </source>
</evidence>
<accession>A0A520MNU7</accession>
<organism evidence="12 13">
    <name type="scientific">SAR92 clade bacterium</name>
    <dbReference type="NCBI Taxonomy" id="2315479"/>
    <lineage>
        <taxon>Bacteria</taxon>
        <taxon>Pseudomonadati</taxon>
        <taxon>Pseudomonadota</taxon>
        <taxon>Gammaproteobacteria</taxon>
        <taxon>Cellvibrionales</taxon>
        <taxon>Porticoccaceae</taxon>
        <taxon>SAR92 clade</taxon>
    </lineage>
</organism>
<dbReference type="GO" id="GO:0016020">
    <property type="term" value="C:membrane"/>
    <property type="evidence" value="ECO:0007669"/>
    <property type="project" value="UniProtKB-SubCell"/>
</dbReference>
<protein>
    <recommendedName>
        <fullName evidence="3">NADH-quinone oxidoreductase subunit M</fullName>
    </recommendedName>
    <alternativeName>
        <fullName evidence="7">NADH dehydrogenase I subunit M</fullName>
    </alternativeName>
    <alternativeName>
        <fullName evidence="8">NDH-1 subunit M</fullName>
    </alternativeName>
</protein>
<keyword evidence="12" id="KW-0560">Oxidoreductase</keyword>
<feature type="transmembrane region" description="Helical" evidence="10">
    <location>
        <begin position="219"/>
        <end position="243"/>
    </location>
</feature>
<feature type="transmembrane region" description="Helical" evidence="10">
    <location>
        <begin position="344"/>
        <end position="362"/>
    </location>
</feature>
<comment type="caution">
    <text evidence="12">The sequence shown here is derived from an EMBL/GenBank/DDBJ whole genome shotgun (WGS) entry which is preliminary data.</text>
</comment>
<comment type="subcellular location">
    <subcellularLocation>
        <location evidence="1">Endomembrane system</location>
        <topology evidence="1">Multi-pass membrane protein</topology>
    </subcellularLocation>
    <subcellularLocation>
        <location evidence="9">Membrane</location>
        <topology evidence="9">Multi-pass membrane protein</topology>
    </subcellularLocation>
</comment>
<proteinExistence type="inferred from homology"/>
<feature type="transmembrane region" description="Helical" evidence="10">
    <location>
        <begin position="255"/>
        <end position="275"/>
    </location>
</feature>
<feature type="transmembrane region" description="Helical" evidence="10">
    <location>
        <begin position="128"/>
        <end position="161"/>
    </location>
</feature>
<evidence type="ECO:0000256" key="9">
    <source>
        <dbReference type="RuleBase" id="RU000320"/>
    </source>
</evidence>
<keyword evidence="4 9" id="KW-0812">Transmembrane</keyword>
<gene>
    <name evidence="12" type="ORF">EVB03_00560</name>
</gene>
<evidence type="ECO:0000313" key="12">
    <source>
        <dbReference type="EMBL" id="RZO22889.1"/>
    </source>
</evidence>
<dbReference type="GO" id="GO:0003954">
    <property type="term" value="F:NADH dehydrogenase activity"/>
    <property type="evidence" value="ECO:0007669"/>
    <property type="project" value="TreeGrafter"/>
</dbReference>
<keyword evidence="5 10" id="KW-1133">Transmembrane helix</keyword>
<dbReference type="PRINTS" id="PR01437">
    <property type="entry name" value="NUOXDRDTASE4"/>
</dbReference>
<dbReference type="GO" id="GO:0012505">
    <property type="term" value="C:endomembrane system"/>
    <property type="evidence" value="ECO:0007669"/>
    <property type="project" value="UniProtKB-SubCell"/>
</dbReference>
<dbReference type="InterPro" id="IPR001750">
    <property type="entry name" value="ND/Mrp_TM"/>
</dbReference>
<feature type="transmembrane region" description="Helical" evidence="10">
    <location>
        <begin position="459"/>
        <end position="480"/>
    </location>
</feature>
<keyword evidence="6 10" id="KW-0472">Membrane</keyword>
<dbReference type="GO" id="GO:0015990">
    <property type="term" value="P:electron transport coupled proton transport"/>
    <property type="evidence" value="ECO:0007669"/>
    <property type="project" value="TreeGrafter"/>
</dbReference>
<feature type="transmembrane region" description="Helical" evidence="10">
    <location>
        <begin position="85"/>
        <end position="108"/>
    </location>
</feature>